<dbReference type="Gene3D" id="3.40.630.30">
    <property type="match status" value="1"/>
</dbReference>
<evidence type="ECO:0000313" key="2">
    <source>
        <dbReference type="EMBL" id="OIK26884.1"/>
    </source>
</evidence>
<organism evidence="2 3">
    <name type="scientific">Streptomyces malaysiense</name>
    <dbReference type="NCBI Taxonomy" id="1428626"/>
    <lineage>
        <taxon>Bacteria</taxon>
        <taxon>Bacillati</taxon>
        <taxon>Actinomycetota</taxon>
        <taxon>Actinomycetes</taxon>
        <taxon>Kitasatosporales</taxon>
        <taxon>Streptomycetaceae</taxon>
        <taxon>Streptomyces</taxon>
    </lineage>
</organism>
<feature type="domain" description="BioF2-like acetyltransferase" evidence="1">
    <location>
        <begin position="178"/>
        <end position="316"/>
    </location>
</feature>
<evidence type="ECO:0000313" key="3">
    <source>
        <dbReference type="Proteomes" id="UP000034838"/>
    </source>
</evidence>
<dbReference type="AlphaFoldDB" id="A0A1J4Q2V1"/>
<dbReference type="SUPFAM" id="SSF55729">
    <property type="entry name" value="Acyl-CoA N-acyltransferases (Nat)"/>
    <property type="match status" value="1"/>
</dbReference>
<dbReference type="RefSeq" id="WP_046426934.1">
    <property type="nucleotide sequence ID" value="NZ_LBDA02000032.1"/>
</dbReference>
<dbReference type="EMBL" id="LBDA02000032">
    <property type="protein sequence ID" value="OIK26884.1"/>
    <property type="molecule type" value="Genomic_DNA"/>
</dbReference>
<proteinExistence type="predicted"/>
<reference evidence="2" key="1">
    <citation type="submission" date="2016-10" db="EMBL/GenBank/DDBJ databases">
        <title>Genome sequence of Streptomyces malaysiense MUSC 136.</title>
        <authorList>
            <person name="Lee L.-H."/>
            <person name="Ser H.-L."/>
        </authorList>
    </citation>
    <scope>NUCLEOTIDE SEQUENCE [LARGE SCALE GENOMIC DNA]</scope>
    <source>
        <strain evidence="2">MUSC 136</strain>
    </source>
</reference>
<gene>
    <name evidence="2" type="ORF">VT52_014450</name>
</gene>
<protein>
    <recommendedName>
        <fullName evidence="1">BioF2-like acetyltransferase domain-containing protein</fullName>
    </recommendedName>
</protein>
<dbReference type="Proteomes" id="UP000034838">
    <property type="component" value="Unassembled WGS sequence"/>
</dbReference>
<dbReference type="Pfam" id="PF13480">
    <property type="entry name" value="Acetyltransf_6"/>
    <property type="match status" value="1"/>
</dbReference>
<name>A0A1J4Q2V1_9ACTN</name>
<accession>A0A1J4Q2V1</accession>
<dbReference type="InterPro" id="IPR016181">
    <property type="entry name" value="Acyl_CoA_acyltransferase"/>
</dbReference>
<comment type="caution">
    <text evidence="2">The sequence shown here is derived from an EMBL/GenBank/DDBJ whole genome shotgun (WGS) entry which is preliminary data.</text>
</comment>
<keyword evidence="3" id="KW-1185">Reference proteome</keyword>
<evidence type="ECO:0000259" key="1">
    <source>
        <dbReference type="Pfam" id="PF13480"/>
    </source>
</evidence>
<sequence>MPATGIRISSHTRIPDPHGWDTVVTAAGAPVFYRSALLTSYAASPLQPTLDVRYLTVGSGEDLTAVMPLYLVPARDPFGTRTVEGPPWAVSHFWHCYDTRLPLRHAEKELVEPLWEAMRAQAREWGAAEFGFINMALDSPLTPLMESRARRVPRNHRFRMPLTAVGSFAEHLERLPGRVRQDARRQLRLAARAGITGHVYRDPLPERVVADACRLLKLTADRYNPGYYEQGPLAALLTNVGGPACVFTLEDAGHVVAASVSFMDGRTLHNWAIGVESEVRGHFSPYLVLLDLSVDYAVSQGCEVIELGRTNPVWKQRLGAEPVELVSWMCDSEDRRDFS</sequence>
<dbReference type="OrthoDB" id="6028172at2"/>
<dbReference type="InterPro" id="IPR038740">
    <property type="entry name" value="BioF2-like_GNAT_dom"/>
</dbReference>